<sequence>MRSRRTQRYGSYFHLVSMVLTVVMSGGYFDKKSQEKVFAAIFDDNTLWSGFPLFILMNKSKESGFRSRTRLERKLDWELVRYVHPIPLNELYLCAVQRTILCRCEGSHESVAVA</sequence>
<dbReference type="EMBL" id="BGZK01001447">
    <property type="protein sequence ID" value="GBP80133.1"/>
    <property type="molecule type" value="Genomic_DNA"/>
</dbReference>
<keyword evidence="3" id="KW-1185">Reference proteome</keyword>
<name>A0A4C1YYW1_EUMVA</name>
<evidence type="ECO:0000313" key="2">
    <source>
        <dbReference type="EMBL" id="GBP80133.1"/>
    </source>
</evidence>
<feature type="transmembrane region" description="Helical" evidence="1">
    <location>
        <begin position="12"/>
        <end position="29"/>
    </location>
</feature>
<keyword evidence="1" id="KW-0472">Membrane</keyword>
<keyword evidence="1" id="KW-1133">Transmembrane helix</keyword>
<dbReference type="AlphaFoldDB" id="A0A4C1YYW1"/>
<accession>A0A4C1YYW1</accession>
<evidence type="ECO:0000313" key="3">
    <source>
        <dbReference type="Proteomes" id="UP000299102"/>
    </source>
</evidence>
<protein>
    <submittedName>
        <fullName evidence="2">Uncharacterized protein</fullName>
    </submittedName>
</protein>
<organism evidence="2 3">
    <name type="scientific">Eumeta variegata</name>
    <name type="common">Bagworm moth</name>
    <name type="synonym">Eumeta japonica</name>
    <dbReference type="NCBI Taxonomy" id="151549"/>
    <lineage>
        <taxon>Eukaryota</taxon>
        <taxon>Metazoa</taxon>
        <taxon>Ecdysozoa</taxon>
        <taxon>Arthropoda</taxon>
        <taxon>Hexapoda</taxon>
        <taxon>Insecta</taxon>
        <taxon>Pterygota</taxon>
        <taxon>Neoptera</taxon>
        <taxon>Endopterygota</taxon>
        <taxon>Lepidoptera</taxon>
        <taxon>Glossata</taxon>
        <taxon>Ditrysia</taxon>
        <taxon>Tineoidea</taxon>
        <taxon>Psychidae</taxon>
        <taxon>Oiketicinae</taxon>
        <taxon>Eumeta</taxon>
    </lineage>
</organism>
<gene>
    <name evidence="2" type="ORF">EVAR_56002_1</name>
</gene>
<comment type="caution">
    <text evidence="2">The sequence shown here is derived from an EMBL/GenBank/DDBJ whole genome shotgun (WGS) entry which is preliminary data.</text>
</comment>
<reference evidence="2 3" key="1">
    <citation type="journal article" date="2019" name="Commun. Biol.">
        <title>The bagworm genome reveals a unique fibroin gene that provides high tensile strength.</title>
        <authorList>
            <person name="Kono N."/>
            <person name="Nakamura H."/>
            <person name="Ohtoshi R."/>
            <person name="Tomita M."/>
            <person name="Numata K."/>
            <person name="Arakawa K."/>
        </authorList>
    </citation>
    <scope>NUCLEOTIDE SEQUENCE [LARGE SCALE GENOMIC DNA]</scope>
</reference>
<proteinExistence type="predicted"/>
<evidence type="ECO:0000256" key="1">
    <source>
        <dbReference type="SAM" id="Phobius"/>
    </source>
</evidence>
<keyword evidence="1" id="KW-0812">Transmembrane</keyword>
<dbReference type="Proteomes" id="UP000299102">
    <property type="component" value="Unassembled WGS sequence"/>
</dbReference>